<evidence type="ECO:0000313" key="4">
    <source>
        <dbReference type="Proteomes" id="UP001596098"/>
    </source>
</evidence>
<dbReference type="RefSeq" id="WP_239022021.1">
    <property type="nucleotide sequence ID" value="NZ_CP034929.1"/>
</dbReference>
<dbReference type="PROSITE" id="PS52050">
    <property type="entry name" value="WYL"/>
    <property type="match status" value="1"/>
</dbReference>
<sequence>MAGSTPEAQSRPERLMNLLIMLLVQDRYVSKDRIRSTVYGEPAGPAFDRMFDRDKELLRELGVPIETGHQDAWFEDEPGYRVRPDHYALPGIQFTADEASVVALAAKVWQNAALADTAAAAVRKLRPVMDEGGSDPRVALPALEAAPLTADEPSFETFWTGTQERRRVRFDYRKAGSLETERRLLEPWGVVRHGGRWYVVGLDVDRGEERLFRLSRVVGKGRLVTEPDAYAVPAGTDLQAVTRRLAPSRPSVEASVLVRAGRAGALRRSGDLVADDVVGPDKTEGWSRLRLRGDVASIADSVLRAGSDAYVEEPVELRDTVVRRLDLLLERLDVQSGGAA</sequence>
<organism evidence="3 4">
    <name type="scientific">Nocardioides yefusunii</name>
    <dbReference type="NCBI Taxonomy" id="2500546"/>
    <lineage>
        <taxon>Bacteria</taxon>
        <taxon>Bacillati</taxon>
        <taxon>Actinomycetota</taxon>
        <taxon>Actinomycetes</taxon>
        <taxon>Propionibacteriales</taxon>
        <taxon>Nocardioidaceae</taxon>
        <taxon>Nocardioides</taxon>
    </lineage>
</organism>
<proteinExistence type="predicted"/>
<dbReference type="Pfam" id="PF25583">
    <property type="entry name" value="WCX"/>
    <property type="match status" value="1"/>
</dbReference>
<dbReference type="EMBL" id="JBHSQI010000001">
    <property type="protein sequence ID" value="MFC6152471.1"/>
    <property type="molecule type" value="Genomic_DNA"/>
</dbReference>
<evidence type="ECO:0000259" key="2">
    <source>
        <dbReference type="Pfam" id="PF25583"/>
    </source>
</evidence>
<dbReference type="Pfam" id="PF13280">
    <property type="entry name" value="WYL"/>
    <property type="match status" value="1"/>
</dbReference>
<name>A0ABW1QSK8_9ACTN</name>
<comment type="caution">
    <text evidence="3">The sequence shown here is derived from an EMBL/GenBank/DDBJ whole genome shotgun (WGS) entry which is preliminary data.</text>
</comment>
<dbReference type="PANTHER" id="PTHR34580">
    <property type="match status" value="1"/>
</dbReference>
<accession>A0ABW1QSK8</accession>
<feature type="domain" description="WCX" evidence="2">
    <location>
        <begin position="251"/>
        <end position="326"/>
    </location>
</feature>
<evidence type="ECO:0000313" key="3">
    <source>
        <dbReference type="EMBL" id="MFC6152471.1"/>
    </source>
</evidence>
<reference evidence="4" key="1">
    <citation type="journal article" date="2019" name="Int. J. Syst. Evol. Microbiol.">
        <title>The Global Catalogue of Microorganisms (GCM) 10K type strain sequencing project: providing services to taxonomists for standard genome sequencing and annotation.</title>
        <authorList>
            <consortium name="The Broad Institute Genomics Platform"/>
            <consortium name="The Broad Institute Genome Sequencing Center for Infectious Disease"/>
            <person name="Wu L."/>
            <person name="Ma J."/>
        </authorList>
    </citation>
    <scope>NUCLEOTIDE SEQUENCE [LARGE SCALE GENOMIC DNA]</scope>
    <source>
        <strain evidence="4">DFY28</strain>
    </source>
</reference>
<dbReference type="PANTHER" id="PTHR34580:SF3">
    <property type="entry name" value="PROTEIN PAFB"/>
    <property type="match status" value="1"/>
</dbReference>
<dbReference type="InterPro" id="IPR026881">
    <property type="entry name" value="WYL_dom"/>
</dbReference>
<dbReference type="InterPro" id="IPR057727">
    <property type="entry name" value="WCX_dom"/>
</dbReference>
<dbReference type="InterPro" id="IPR051534">
    <property type="entry name" value="CBASS_pafABC_assoc_protein"/>
</dbReference>
<gene>
    <name evidence="3" type="ORF">ACFPWU_02175</name>
</gene>
<feature type="domain" description="WYL" evidence="1">
    <location>
        <begin position="155"/>
        <end position="217"/>
    </location>
</feature>
<protein>
    <submittedName>
        <fullName evidence="3">Helix-turn-helix transcriptional regulator</fullName>
    </submittedName>
</protein>
<keyword evidence="4" id="KW-1185">Reference proteome</keyword>
<evidence type="ECO:0000259" key="1">
    <source>
        <dbReference type="Pfam" id="PF13280"/>
    </source>
</evidence>
<dbReference type="Proteomes" id="UP001596098">
    <property type="component" value="Unassembled WGS sequence"/>
</dbReference>